<accession>A0A5S9P796</accession>
<feature type="signal peptide" evidence="1">
    <location>
        <begin position="1"/>
        <end position="25"/>
    </location>
</feature>
<evidence type="ECO:0000256" key="1">
    <source>
        <dbReference type="SAM" id="SignalP"/>
    </source>
</evidence>
<dbReference type="Gene3D" id="2.60.40.2130">
    <property type="entry name" value="F-spondin domain"/>
    <property type="match status" value="1"/>
</dbReference>
<sequence>MFSFVRSSILGCTCAALAIAAPVNARTMTIEITNNMHGVYVTPQIAAAHKADYRLFQLGQPASEALRIMAETGYIGALNKNNPGPSGFLPDGSEANLDLNRNDVLDGQIPQDADQAVNLAGTNPSPPQILLSPGRTGMMTLALSPENTHLSLAAMVMPTNDGFIGIDSWKIPAGIGTWELSSPVYDAATESNTEVTHTNTANNHACNVALDESNGCPLGAVIPFHADAGNNGTGPFGSGGEPVTEGADTNPHIHVHRGNVGEVRPNLGDLNLVTHRWLNPAVKVVVRITDDNE</sequence>
<proteinExistence type="predicted"/>
<evidence type="ECO:0000313" key="3">
    <source>
        <dbReference type="EMBL" id="CAA0099346.1"/>
    </source>
</evidence>
<dbReference type="InterPro" id="IPR038678">
    <property type="entry name" value="Spondin_N_sf"/>
</dbReference>
<organism evidence="3 4">
    <name type="scientific">BD1-7 clade bacterium</name>
    <dbReference type="NCBI Taxonomy" id="2029982"/>
    <lineage>
        <taxon>Bacteria</taxon>
        <taxon>Pseudomonadati</taxon>
        <taxon>Pseudomonadota</taxon>
        <taxon>Gammaproteobacteria</taxon>
        <taxon>Cellvibrionales</taxon>
        <taxon>Spongiibacteraceae</taxon>
        <taxon>BD1-7 clade</taxon>
    </lineage>
</organism>
<dbReference type="Proteomes" id="UP000434580">
    <property type="component" value="Unassembled WGS sequence"/>
</dbReference>
<dbReference type="InterPro" id="IPR009465">
    <property type="entry name" value="Spondin_N"/>
</dbReference>
<dbReference type="EMBL" id="CACSII010000007">
    <property type="protein sequence ID" value="CAA0099346.1"/>
    <property type="molecule type" value="Genomic_DNA"/>
</dbReference>
<reference evidence="3 4" key="1">
    <citation type="submission" date="2019-11" db="EMBL/GenBank/DDBJ databases">
        <authorList>
            <person name="Holert J."/>
        </authorList>
    </citation>
    <scope>NUCLEOTIDE SEQUENCE [LARGE SCALE GENOMIC DNA]</scope>
    <source>
        <strain evidence="3">BC5_2</strain>
    </source>
</reference>
<gene>
    <name evidence="3" type="ORF">DPBNPPHM_03693</name>
</gene>
<evidence type="ECO:0000259" key="2">
    <source>
        <dbReference type="Pfam" id="PF06468"/>
    </source>
</evidence>
<dbReference type="AlphaFoldDB" id="A0A5S9P796"/>
<name>A0A5S9P796_9GAMM</name>
<feature type="chain" id="PRO_5030137999" description="Spondin domain-containing protein" evidence="1">
    <location>
        <begin position="26"/>
        <end position="293"/>
    </location>
</feature>
<feature type="domain" description="Spondin" evidence="2">
    <location>
        <begin position="44"/>
        <end position="203"/>
    </location>
</feature>
<protein>
    <recommendedName>
        <fullName evidence="2">Spondin domain-containing protein</fullName>
    </recommendedName>
</protein>
<keyword evidence="1" id="KW-0732">Signal</keyword>
<dbReference type="Pfam" id="PF06468">
    <property type="entry name" value="Spond_N"/>
    <property type="match status" value="1"/>
</dbReference>
<evidence type="ECO:0000313" key="4">
    <source>
        <dbReference type="Proteomes" id="UP000434580"/>
    </source>
</evidence>
<dbReference type="NCBIfam" id="NF038123">
    <property type="entry name" value="NF038123_dom"/>
    <property type="match status" value="1"/>
</dbReference>